<dbReference type="Proteomes" id="UP000031737">
    <property type="component" value="Unassembled WGS sequence"/>
</dbReference>
<dbReference type="VEuPathDB" id="TriTrypDB:TRSC58_02349"/>
<feature type="coiled-coil region" evidence="1">
    <location>
        <begin position="574"/>
        <end position="633"/>
    </location>
</feature>
<dbReference type="OrthoDB" id="247990at2759"/>
<reference evidence="3 4" key="1">
    <citation type="submission" date="2013-07" db="EMBL/GenBank/DDBJ databases">
        <authorList>
            <person name="Stoco P.H."/>
            <person name="Wagner G."/>
            <person name="Gerber A."/>
            <person name="Zaha A."/>
            <person name="Thompson C."/>
            <person name="Bartholomeu D.C."/>
            <person name="Luckemeyer D.D."/>
            <person name="Bahia D."/>
            <person name="Loreto E."/>
            <person name="Prestes E.B."/>
            <person name="Lima F.M."/>
            <person name="Rodrigues-Luiz G."/>
            <person name="Vallejo G.A."/>
            <person name="Filho J.F."/>
            <person name="Monteiro K.M."/>
            <person name="Tyler K.M."/>
            <person name="de Almeida L.G."/>
            <person name="Ortiz M.F."/>
            <person name="Siervo M.A."/>
            <person name="de Moraes M.H."/>
            <person name="Cunha O.L."/>
            <person name="Mendonca-Neto R."/>
            <person name="Silva R."/>
            <person name="Teixeira S.M."/>
            <person name="Murta S.M."/>
            <person name="Sincero T.C."/>
            <person name="Mendes T.A."/>
            <person name="Urmenyi T.P."/>
            <person name="Silva V.G."/>
            <person name="da Rocha W.D."/>
            <person name="Andersson B."/>
            <person name="Romanha A.J."/>
            <person name="Steindel M."/>
            <person name="de Vasconcelos A.T."/>
            <person name="Grisard E.C."/>
        </authorList>
    </citation>
    <scope>NUCLEOTIDE SEQUENCE [LARGE SCALE GENOMIC DNA]</scope>
    <source>
        <strain evidence="3 4">SC58</strain>
    </source>
</reference>
<feature type="coiled-coil region" evidence="1">
    <location>
        <begin position="964"/>
        <end position="999"/>
    </location>
</feature>
<proteinExistence type="predicted"/>
<accession>A0A061J4X1</accession>
<sequence length="1041" mass="118574">MKKTELILQQECHDVQTSFSGVLESIRAQVRHLSEEQQQVRDRIRLIEGREHDTVAMHDGVREELKALPKTMNQRSMALERMMNKTFEELSGSVEELKQKVDLISERQGVRVTEARKELEVSNVAWRQLSDAVSEEMENLRIQFKQYGADLKELKLFQIESEGESGKLAKAYTHLHEKIHDNLEMVKQLETSSESRFEAVFSALDKSQVLAEKLSRLHCKRERDEASLMTAVNKTQDMYNALTEDIKKSSVMQSTQHQADFERLNRRIGELCQFKAEVDALVHEKNEDIMPLIEEFHRRIESIESIIHKSNLSMEIERIAQELMARERMGQERKYTEIHQFLSQEKKSVQDEIKSIRTTVGLLDDKCESTMSLVKKLEFMENNMQTLGKQVRDCEESLTCVRKDLSGFTMDVKTLQKTCCTGFYAHNNNSDSHIMTAQEQETKKCVPEVKFFEMKTSVGRAEEQINLHATTLTEMQQHLSRVEHLVQEVPRTCQRYQEALDKKLSPVLLQLEVLQRRIASLEIKHASDESREGMRQTMTTLPEGSELEVMRVGVRNDQTLQFAHRKLQEADVRLDSFQLFCNRLERRMDELSREIADVSNKNAFSQRDEEQQEGALQKELKRVLTQVQELEGKVRFCEKGVASGERSLRVLTCDVRELEASVARVSELIVVFEKSVNSCITVDSDEWRDISKVTSKFSKCKLNQRLRKLEKEYETLGPSEQVGLAEEALSQIRGEQQTFRQHLDEVQALILQKLPVENPQEGADDVNQPRCVLEERVNVLEAAVSELRAKESSVAQSLLSLPSLAMMIEVSGKLAAMGDRLTSMEGVIATMQGHEADAVAGVKDSALQERLSALESSMMACRRDMEENSRLVTACQGRMDERVERLTGDDPSGGAKVAVTVLSNDALAGVPERLQRVESATEETQKHMRDQVECAENRMKSYVDARFESFWKTTLAATTRKVDREEMDNKLNKLLDDVREHTRLQLNSLKREVQSVIAECVSITEVRELLQGGREGAALSEVGFTPGGRGPEMRGGAANGG</sequence>
<gene>
    <name evidence="3" type="ORF">TRSC58_02349</name>
</gene>
<protein>
    <submittedName>
        <fullName evidence="3">Uncharacterized protein</fullName>
    </submittedName>
</protein>
<dbReference type="AlphaFoldDB" id="A0A061J4X1"/>
<evidence type="ECO:0000313" key="4">
    <source>
        <dbReference type="Proteomes" id="UP000031737"/>
    </source>
</evidence>
<evidence type="ECO:0000313" key="3">
    <source>
        <dbReference type="EMBL" id="ESL09924.1"/>
    </source>
</evidence>
<keyword evidence="1" id="KW-0175">Coiled coil</keyword>
<comment type="caution">
    <text evidence="3">The sequence shown here is derived from an EMBL/GenBank/DDBJ whole genome shotgun (WGS) entry which is preliminary data.</text>
</comment>
<evidence type="ECO:0000256" key="2">
    <source>
        <dbReference type="SAM" id="MobiDB-lite"/>
    </source>
</evidence>
<keyword evidence="4" id="KW-1185">Reference proteome</keyword>
<dbReference type="Gene3D" id="6.10.250.1080">
    <property type="match status" value="1"/>
</dbReference>
<name>A0A061J4X1_TRYRA</name>
<evidence type="ECO:0000256" key="1">
    <source>
        <dbReference type="SAM" id="Coils"/>
    </source>
</evidence>
<dbReference type="EMBL" id="AUPL01002349">
    <property type="protein sequence ID" value="ESL09924.1"/>
    <property type="molecule type" value="Genomic_DNA"/>
</dbReference>
<feature type="region of interest" description="Disordered" evidence="2">
    <location>
        <begin position="1020"/>
        <end position="1041"/>
    </location>
</feature>
<organism evidence="3 4">
    <name type="scientific">Trypanosoma rangeli SC58</name>
    <dbReference type="NCBI Taxonomy" id="429131"/>
    <lineage>
        <taxon>Eukaryota</taxon>
        <taxon>Discoba</taxon>
        <taxon>Euglenozoa</taxon>
        <taxon>Kinetoplastea</taxon>
        <taxon>Metakinetoplastina</taxon>
        <taxon>Trypanosomatida</taxon>
        <taxon>Trypanosomatidae</taxon>
        <taxon>Trypanosoma</taxon>
        <taxon>Herpetosoma</taxon>
    </lineage>
</organism>